<evidence type="ECO:0000313" key="2">
    <source>
        <dbReference type="Proteomes" id="UP000293719"/>
    </source>
</evidence>
<reference evidence="1 2" key="1">
    <citation type="journal article" date="2017" name="Int. J. Syst. Evol. Microbiol.">
        <title>Roseitalea porphyridii gen. nov., sp. nov., isolated from a red alga, and reclassification of Hoeflea suaedae Chung et al. 2013 as Pseudohoeflea suaedae gen. nov., comb. nov.</title>
        <authorList>
            <person name="Hyeon J.W."/>
            <person name="Jeong S.E."/>
            <person name="Baek K."/>
            <person name="Jeon C.O."/>
        </authorList>
    </citation>
    <scope>NUCLEOTIDE SEQUENCE [LARGE SCALE GENOMIC DNA]</scope>
    <source>
        <strain evidence="1 2">MA7-20</strain>
    </source>
</reference>
<proteinExistence type="predicted"/>
<dbReference type="Gene3D" id="1.25.40.20">
    <property type="entry name" value="Ankyrin repeat-containing domain"/>
    <property type="match status" value="1"/>
</dbReference>
<evidence type="ECO:0000313" key="1">
    <source>
        <dbReference type="EMBL" id="QBK29792.1"/>
    </source>
</evidence>
<dbReference type="SUPFAM" id="SSF48403">
    <property type="entry name" value="Ankyrin repeat"/>
    <property type="match status" value="1"/>
</dbReference>
<protein>
    <submittedName>
        <fullName evidence="1">Ankyrin repeat domain-containing protein</fullName>
    </submittedName>
</protein>
<dbReference type="Proteomes" id="UP000293719">
    <property type="component" value="Chromosome"/>
</dbReference>
<dbReference type="OrthoDB" id="7615179at2"/>
<sequence>MDKKENLSKAQMAAYRLNLAIFEKKWNLAWQILGGEIDLSGERLDFSPLHAVAVLPEGQVEISSEHLKLAEELFRRGSNHMAVRDSWLRTPWDIAFQNDNQAVQKLIRRLKDEEVLEIEISERDPAEIISLSLQNNIEGVEALLQDNPSALNYQDKRTGVTPLMAASGSGLKRLTEFLLRQEGIDTGITDFTGKTAMEHGRHFPDIVASIMSVRHPHMKWKEPKSGPVPD</sequence>
<gene>
    <name evidence="1" type="ORF">E0E05_03760</name>
</gene>
<dbReference type="AlphaFoldDB" id="A0A4P6UXN0"/>
<keyword evidence="2" id="KW-1185">Reference proteome</keyword>
<organism evidence="1 2">
    <name type="scientific">Roseitalea porphyridii</name>
    <dbReference type="NCBI Taxonomy" id="1852022"/>
    <lineage>
        <taxon>Bacteria</taxon>
        <taxon>Pseudomonadati</taxon>
        <taxon>Pseudomonadota</taxon>
        <taxon>Alphaproteobacteria</taxon>
        <taxon>Hyphomicrobiales</taxon>
        <taxon>Ahrensiaceae</taxon>
        <taxon>Roseitalea</taxon>
    </lineage>
</organism>
<name>A0A4P6UXN0_9HYPH</name>
<dbReference type="InterPro" id="IPR036770">
    <property type="entry name" value="Ankyrin_rpt-contain_sf"/>
</dbReference>
<dbReference type="KEGG" id="rpod:E0E05_03760"/>
<dbReference type="GeneID" id="90766403"/>
<dbReference type="EMBL" id="CP036532">
    <property type="protein sequence ID" value="QBK29792.1"/>
    <property type="molecule type" value="Genomic_DNA"/>
</dbReference>
<dbReference type="RefSeq" id="WP_131615506.1">
    <property type="nucleotide sequence ID" value="NZ_CP036532.1"/>
</dbReference>
<accession>A0A4P6UXN0</accession>